<evidence type="ECO:0000256" key="4">
    <source>
        <dbReference type="ARBA" id="ARBA00023136"/>
    </source>
</evidence>
<dbReference type="InterPro" id="IPR053150">
    <property type="entry name" value="Teicoplanin_resist-assoc"/>
</dbReference>
<feature type="transmembrane region" description="Helical" evidence="5">
    <location>
        <begin position="261"/>
        <end position="281"/>
    </location>
</feature>
<keyword evidence="2 5" id="KW-0812">Transmembrane</keyword>
<feature type="transmembrane region" description="Helical" evidence="5">
    <location>
        <begin position="325"/>
        <end position="341"/>
    </location>
</feature>
<feature type="domain" description="RDD" evidence="7">
    <location>
        <begin position="205"/>
        <end position="325"/>
    </location>
</feature>
<dbReference type="EMBL" id="LLZG01000013">
    <property type="protein sequence ID" value="KUL45445.1"/>
    <property type="molecule type" value="Genomic_DNA"/>
</dbReference>
<feature type="domain" description="VanZ-like" evidence="6">
    <location>
        <begin position="46"/>
        <end position="185"/>
    </location>
</feature>
<proteinExistence type="predicted"/>
<protein>
    <submittedName>
        <fullName evidence="8">Antibiotic resistance protein VanZ</fullName>
    </submittedName>
</protein>
<dbReference type="Pfam" id="PF04892">
    <property type="entry name" value="VanZ"/>
    <property type="match status" value="1"/>
</dbReference>
<dbReference type="PANTHER" id="PTHR36834:SF1">
    <property type="entry name" value="INTEGRAL MEMBRANE PROTEIN"/>
    <property type="match status" value="1"/>
</dbReference>
<dbReference type="PANTHER" id="PTHR36834">
    <property type="entry name" value="MEMBRANE PROTEIN-RELATED"/>
    <property type="match status" value="1"/>
</dbReference>
<evidence type="ECO:0000256" key="3">
    <source>
        <dbReference type="ARBA" id="ARBA00022989"/>
    </source>
</evidence>
<dbReference type="Proteomes" id="UP000053923">
    <property type="component" value="Unassembled WGS sequence"/>
</dbReference>
<feature type="transmembrane region" description="Helical" evidence="5">
    <location>
        <begin position="209"/>
        <end position="237"/>
    </location>
</feature>
<evidence type="ECO:0000259" key="7">
    <source>
        <dbReference type="Pfam" id="PF06271"/>
    </source>
</evidence>
<dbReference type="Pfam" id="PF06271">
    <property type="entry name" value="RDD"/>
    <property type="match status" value="1"/>
</dbReference>
<keyword evidence="4 5" id="KW-0472">Membrane</keyword>
<reference evidence="9" key="1">
    <citation type="submission" date="2015-10" db="EMBL/GenBank/DDBJ databases">
        <authorList>
            <person name="Ju K.-S."/>
            <person name="Doroghazi J.R."/>
            <person name="Metcalf W.W."/>
        </authorList>
    </citation>
    <scope>NUCLEOTIDE SEQUENCE [LARGE SCALE GENOMIC DNA]</scope>
    <source>
        <strain evidence="9">NRRL 3151</strain>
    </source>
</reference>
<comment type="subcellular location">
    <subcellularLocation>
        <location evidence="1">Membrane</location>
        <topology evidence="1">Multi-pass membrane protein</topology>
    </subcellularLocation>
</comment>
<name>A0A0X3VKY5_9ACTN</name>
<keyword evidence="3 5" id="KW-1133">Transmembrane helix</keyword>
<evidence type="ECO:0000256" key="2">
    <source>
        <dbReference type="ARBA" id="ARBA00022692"/>
    </source>
</evidence>
<dbReference type="InterPro" id="IPR010432">
    <property type="entry name" value="RDD"/>
</dbReference>
<sequence length="375" mass="40444">MEPAIWAALLMSVAAFVLFVPYIAVRYRRRGELGLGNMALAFAGPLYGLALFFYVFAPFPPMRHDFCAGIGVRRPQLIPFHFLHDMGKSATGSGGPMAMLNNPALTQVLLNVALFIPLGMFVRYMFGRSVPVTVAIGLGVSLLIETTQLTGDWFIYPCAYRLFDVDDLIANGLGGLIGALAAPLLSAVPGQRVHAEPGEPRPITWRRRLLASACDLMSFAFLYVPTVAACAALMWIWQGGLSAGGTPAYSYFFFDATVERVGFWVPWLVLTVGIPLAGSGASLGQHIVKLQAATADGRRPDVKARLLRGLTGVGGFLLLNHFESLSGPVVVLAAVSLIALFRTSRHRGFSYLCARLTMTDSRTPTGQAAPTELVH</sequence>
<dbReference type="InterPro" id="IPR006976">
    <property type="entry name" value="VanZ-like"/>
</dbReference>
<feature type="transmembrane region" description="Helical" evidence="5">
    <location>
        <begin position="104"/>
        <end position="122"/>
    </location>
</feature>
<keyword evidence="9" id="KW-1185">Reference proteome</keyword>
<gene>
    <name evidence="8" type="ORF">ADL12_03665</name>
</gene>
<feature type="transmembrane region" description="Helical" evidence="5">
    <location>
        <begin position="6"/>
        <end position="25"/>
    </location>
</feature>
<evidence type="ECO:0000256" key="5">
    <source>
        <dbReference type="SAM" id="Phobius"/>
    </source>
</evidence>
<evidence type="ECO:0000313" key="9">
    <source>
        <dbReference type="Proteomes" id="UP000053923"/>
    </source>
</evidence>
<comment type="caution">
    <text evidence="8">The sequence shown here is derived from an EMBL/GenBank/DDBJ whole genome shotgun (WGS) entry which is preliminary data.</text>
</comment>
<feature type="transmembrane region" description="Helical" evidence="5">
    <location>
        <begin position="134"/>
        <end position="156"/>
    </location>
</feature>
<organism evidence="8 9">
    <name type="scientific">Streptomyces regalis</name>
    <dbReference type="NCBI Taxonomy" id="68262"/>
    <lineage>
        <taxon>Bacteria</taxon>
        <taxon>Bacillati</taxon>
        <taxon>Actinomycetota</taxon>
        <taxon>Actinomycetes</taxon>
        <taxon>Kitasatosporales</taxon>
        <taxon>Streptomycetaceae</taxon>
        <taxon>Streptomyces</taxon>
    </lineage>
</organism>
<dbReference type="GO" id="GO:0016020">
    <property type="term" value="C:membrane"/>
    <property type="evidence" value="ECO:0007669"/>
    <property type="project" value="UniProtKB-SubCell"/>
</dbReference>
<evidence type="ECO:0000256" key="1">
    <source>
        <dbReference type="ARBA" id="ARBA00004141"/>
    </source>
</evidence>
<feature type="transmembrane region" description="Helical" evidence="5">
    <location>
        <begin position="37"/>
        <end position="56"/>
    </location>
</feature>
<evidence type="ECO:0000313" key="8">
    <source>
        <dbReference type="EMBL" id="KUL45445.1"/>
    </source>
</evidence>
<dbReference type="AlphaFoldDB" id="A0A0X3VKY5"/>
<feature type="transmembrane region" description="Helical" evidence="5">
    <location>
        <begin position="168"/>
        <end position="188"/>
    </location>
</feature>
<accession>A0A0X3VKY5</accession>
<evidence type="ECO:0000259" key="6">
    <source>
        <dbReference type="Pfam" id="PF04892"/>
    </source>
</evidence>